<dbReference type="Pfam" id="PF00004">
    <property type="entry name" value="AAA"/>
    <property type="match status" value="1"/>
</dbReference>
<keyword evidence="5" id="KW-0238">DNA-binding</keyword>
<evidence type="ECO:0000256" key="2">
    <source>
        <dbReference type="ARBA" id="ARBA00022705"/>
    </source>
</evidence>
<dbReference type="CDD" id="cd00009">
    <property type="entry name" value="AAA"/>
    <property type="match status" value="1"/>
</dbReference>
<evidence type="ECO:0000256" key="3">
    <source>
        <dbReference type="ARBA" id="ARBA00022741"/>
    </source>
</evidence>
<dbReference type="GO" id="GO:0005634">
    <property type="term" value="C:nucleus"/>
    <property type="evidence" value="ECO:0007669"/>
    <property type="project" value="UniProtKB-SubCell"/>
</dbReference>
<dbReference type="InterPro" id="IPR047854">
    <property type="entry name" value="RFC_lid"/>
</dbReference>
<feature type="domain" description="AAA+ ATPase" evidence="10">
    <location>
        <begin position="339"/>
        <end position="472"/>
    </location>
</feature>
<keyword evidence="7" id="KW-0131">Cell cycle</keyword>
<dbReference type="GO" id="GO:0006260">
    <property type="term" value="P:DNA replication"/>
    <property type="evidence" value="ECO:0007669"/>
    <property type="project" value="UniProtKB-KW"/>
</dbReference>
<feature type="region of interest" description="Disordered" evidence="9">
    <location>
        <begin position="809"/>
        <end position="835"/>
    </location>
</feature>
<keyword evidence="3" id="KW-0547">Nucleotide-binding</keyword>
<dbReference type="Gene3D" id="3.40.50.300">
    <property type="entry name" value="P-loop containing nucleotide triphosphate hydrolases"/>
    <property type="match status" value="1"/>
</dbReference>
<keyword evidence="6" id="KW-0539">Nucleus</keyword>
<comment type="subcellular location">
    <subcellularLocation>
        <location evidence="1">Nucleus</location>
    </subcellularLocation>
</comment>
<dbReference type="EMBL" id="GFPF01006783">
    <property type="protein sequence ID" value="MAA17929.1"/>
    <property type="molecule type" value="Transcribed_RNA"/>
</dbReference>
<dbReference type="AlphaFoldDB" id="A0A224YQ95"/>
<feature type="region of interest" description="Disordered" evidence="9">
    <location>
        <begin position="24"/>
        <end position="94"/>
    </location>
</feature>
<dbReference type="CDD" id="cd18140">
    <property type="entry name" value="HLD_clamp_RFC"/>
    <property type="match status" value="1"/>
</dbReference>
<accession>A0A224YQ95</accession>
<keyword evidence="2" id="KW-0235">DNA replication</keyword>
<evidence type="ECO:0000259" key="10">
    <source>
        <dbReference type="SMART" id="SM00382"/>
    </source>
</evidence>
<dbReference type="InterPro" id="IPR027417">
    <property type="entry name" value="P-loop_NTPase"/>
</dbReference>
<evidence type="ECO:0000256" key="6">
    <source>
        <dbReference type="ARBA" id="ARBA00023242"/>
    </source>
</evidence>
<dbReference type="InterPro" id="IPR053016">
    <property type="entry name" value="CTF18-RFC_complex"/>
</dbReference>
<evidence type="ECO:0000313" key="11">
    <source>
        <dbReference type="EMBL" id="MAA17929.1"/>
    </source>
</evidence>
<evidence type="ECO:0000256" key="1">
    <source>
        <dbReference type="ARBA" id="ARBA00004123"/>
    </source>
</evidence>
<evidence type="ECO:0000256" key="8">
    <source>
        <dbReference type="ARBA" id="ARBA00043975"/>
    </source>
</evidence>
<evidence type="ECO:0000256" key="4">
    <source>
        <dbReference type="ARBA" id="ARBA00022840"/>
    </source>
</evidence>
<dbReference type="PANTHER" id="PTHR46765">
    <property type="entry name" value="P-LOOP CONTAINING NUCLEOSIDE TRIPHOSPHATE HYDROLASES SUPERFAMILY PROTEIN"/>
    <property type="match status" value="1"/>
</dbReference>
<dbReference type="PANTHER" id="PTHR46765:SF1">
    <property type="entry name" value="P-LOOP CONTAINING NUCLEOSIDE TRIPHOSPHATE HYDROLASES SUPERFAMILY PROTEIN"/>
    <property type="match status" value="1"/>
</dbReference>
<dbReference type="InterPro" id="IPR003593">
    <property type="entry name" value="AAA+_ATPase"/>
</dbReference>
<organism evidence="11">
    <name type="scientific">Rhipicephalus zambeziensis</name>
    <dbReference type="NCBI Taxonomy" id="60191"/>
    <lineage>
        <taxon>Eukaryota</taxon>
        <taxon>Metazoa</taxon>
        <taxon>Ecdysozoa</taxon>
        <taxon>Arthropoda</taxon>
        <taxon>Chelicerata</taxon>
        <taxon>Arachnida</taxon>
        <taxon>Acari</taxon>
        <taxon>Parasitiformes</taxon>
        <taxon>Ixodida</taxon>
        <taxon>Ixodoidea</taxon>
        <taxon>Ixodidae</taxon>
        <taxon>Rhipicephalinae</taxon>
        <taxon>Rhipicephalus</taxon>
        <taxon>Rhipicephalus</taxon>
    </lineage>
</organism>
<proteinExistence type="inferred from homology"/>
<protein>
    <submittedName>
        <fullName evidence="11">Chromosome transmission fidelity protein 18</fullName>
    </submittedName>
</protein>
<dbReference type="Gene3D" id="1.10.8.60">
    <property type="match status" value="1"/>
</dbReference>
<sequence>MDYDDYDEYDDLYADELELADELHSNAPPSLPSNRVLSGRDDVSDLDTPRSSSSVGKRTLEQPGESSRKDAGTPTLESVRKKLKLEDDDSNTSFEFSSPKKLVINEGECDSYGDGATCATTVQEKAVDDLPLPSPPPPPLSNTEEDLFQTQWEDASSYVLTTGLRGRDGRLKFVGLRADNWADDVELLLSTSNRPKGNLLSRPFWDVWLDAQAELERQKQAEAEHTANIIENHEMDSLPEGVVVGESGGGPGLEEASSGLASLWVEKYRPSHFMELLSDDGVNRTLLQWLKLWDCVVFGRPPKAKPQKEKQMAVNNQSNFAKRYMPEVKEELDEHKRPQQKVILLYGPPGLGKTTLAHVIARHAGYNVVELNASDDRSPDVFKTTLETATQMKAVLGQDPRPNCLVIDEIDGAPAASINVLVNMIKCTGQPTGKKKKKDGSLLLRPIICICNELYVPALRPLRQVALMLHFPSTQKSRLCTRLLEVMRRERMKGEQTAVAALCEKAGNDVRSCLSTLQFIHGRKKQLTLTDVNTVNVGQKDMQQGLMSLLHEVFQKPRTARKMFRHHMDDASRTAAKKPEDLRFDSLARSAQGFGDYEKLIQSLFDNYINVNFRDPRFELIHEGPEWLCFTDQLLTTVQHLQNYSLYPYLPFIAPAFHRVFSVVPYTKMVFQNSFLEARAKKTQMHNILVSLIAESSPQSRCFVTETTLLRDVLPWLLCIVQPTIRPVNTQLFSKEERQQLQQVIAVMSSFSITYQQTRNADGVYQYNLEPNIEEVVQFPGIPPQQQLPYATKQLIARELEVEKMRKSDSVEEQHARNSTAAGVSTGGVPTLKPAPKIVEQPSRVSVDFFGRVIEKAVTTKAMEPTAVGNTASSTQVWYQFKEGFSNAVRRTVRMKDLL</sequence>
<dbReference type="SMART" id="SM00382">
    <property type="entry name" value="AAA"/>
    <property type="match status" value="1"/>
</dbReference>
<reference evidence="11" key="1">
    <citation type="journal article" date="2017" name="Parasit. Vectors">
        <title>Sialotranscriptomics of Rhipicephalus zambeziensis reveals intricate expression profiles of secretory proteins and suggests tight temporal transcriptional regulation during blood-feeding.</title>
        <authorList>
            <person name="de Castro M.H."/>
            <person name="de Klerk D."/>
            <person name="Pienaar R."/>
            <person name="Rees D.J.G."/>
            <person name="Mans B.J."/>
        </authorList>
    </citation>
    <scope>NUCLEOTIDE SEQUENCE</scope>
    <source>
        <tissue evidence="11">Salivary glands</tissue>
    </source>
</reference>
<dbReference type="GO" id="GO:0003677">
    <property type="term" value="F:DNA binding"/>
    <property type="evidence" value="ECO:0007669"/>
    <property type="project" value="UniProtKB-KW"/>
</dbReference>
<dbReference type="SUPFAM" id="SSF52540">
    <property type="entry name" value="P-loop containing nucleoside triphosphate hydrolases"/>
    <property type="match status" value="1"/>
</dbReference>
<evidence type="ECO:0000256" key="5">
    <source>
        <dbReference type="ARBA" id="ARBA00023125"/>
    </source>
</evidence>
<comment type="similarity">
    <text evidence="8">Belongs to the activator 1 small subunits family. CTF18 subfamily.</text>
</comment>
<evidence type="ECO:0000256" key="7">
    <source>
        <dbReference type="ARBA" id="ARBA00023306"/>
    </source>
</evidence>
<keyword evidence="4" id="KW-0067">ATP-binding</keyword>
<dbReference type="GO" id="GO:0016887">
    <property type="term" value="F:ATP hydrolysis activity"/>
    <property type="evidence" value="ECO:0007669"/>
    <property type="project" value="InterPro"/>
</dbReference>
<name>A0A224YQ95_9ACAR</name>
<dbReference type="InterPro" id="IPR003959">
    <property type="entry name" value="ATPase_AAA_core"/>
</dbReference>
<dbReference type="FunFam" id="3.40.50.300:FF:001083">
    <property type="entry name" value="Chromosome transmission fidelity factor 18"/>
    <property type="match status" value="1"/>
</dbReference>
<evidence type="ECO:0000256" key="9">
    <source>
        <dbReference type="SAM" id="MobiDB-lite"/>
    </source>
</evidence>
<dbReference type="GO" id="GO:0005524">
    <property type="term" value="F:ATP binding"/>
    <property type="evidence" value="ECO:0007669"/>
    <property type="project" value="UniProtKB-KW"/>
</dbReference>